<dbReference type="Gene3D" id="2.30.110.10">
    <property type="entry name" value="Electron Transport, Fmn-binding Protein, Chain A"/>
    <property type="match status" value="1"/>
</dbReference>
<dbReference type="SUPFAM" id="SSF50475">
    <property type="entry name" value="FMN-binding split barrel"/>
    <property type="match status" value="1"/>
</dbReference>
<reference evidence="2" key="1">
    <citation type="submission" date="2016-03" db="EMBL/GenBank/DDBJ databases">
        <authorList>
            <person name="Guldener U."/>
        </authorList>
    </citation>
    <scope>NUCLEOTIDE SEQUENCE [LARGE SCALE GENOMIC DNA]</scope>
    <source>
        <strain evidence="2">04CH-RAC-A.6.1</strain>
    </source>
</reference>
<gene>
    <name evidence="1" type="ORF">RAG0_06502</name>
</gene>
<dbReference type="Pfam" id="PF12900">
    <property type="entry name" value="Pyridox_ox_2"/>
    <property type="match status" value="1"/>
</dbReference>
<organism evidence="1 2">
    <name type="scientific">Rhynchosporium agropyri</name>
    <dbReference type="NCBI Taxonomy" id="914238"/>
    <lineage>
        <taxon>Eukaryota</taxon>
        <taxon>Fungi</taxon>
        <taxon>Dikarya</taxon>
        <taxon>Ascomycota</taxon>
        <taxon>Pezizomycotina</taxon>
        <taxon>Leotiomycetes</taxon>
        <taxon>Helotiales</taxon>
        <taxon>Ploettnerulaceae</taxon>
        <taxon>Rhynchosporium</taxon>
    </lineage>
</organism>
<proteinExistence type="predicted"/>
<dbReference type="AlphaFoldDB" id="A0A1E1KHB2"/>
<sequence length="267" mass="29970">MSDSDLPTYPKLARNTVQRYGKPRGKYDCKTIHEIVNTTQVLHVSFPTPDPTDPFPAMIPMLGFMASYESPETDVSSPLDLYLHGYISSRLMRLGQKSPNEEEKEGLPLTIAATHLDGLVLALTPNSHSYNYRSAILHGYATPVEDAEEKLWAMKKITNGVVDERWENSRIPPTKTEMTSTQILRVRIVDASAKVRSGGPSDDRADMKNDDIRAKTWIGVVPTWTMYGTPIESPENRVQKIPEHITKYITMENEAAEKKAVAAVKRK</sequence>
<dbReference type="PANTHER" id="PTHR34071">
    <property type="entry name" value="5-NITROIMIDAZOLE ANTIBIOTICS RESISTANCE PROTEIN, NIMA-FAMILY-RELATED PROTEIN-RELATED"/>
    <property type="match status" value="1"/>
</dbReference>
<dbReference type="OrthoDB" id="444432at2759"/>
<name>A0A1E1KHB2_9HELO</name>
<dbReference type="Proteomes" id="UP000178912">
    <property type="component" value="Unassembled WGS sequence"/>
</dbReference>
<evidence type="ECO:0000313" key="2">
    <source>
        <dbReference type="Proteomes" id="UP000178912"/>
    </source>
</evidence>
<keyword evidence="2" id="KW-1185">Reference proteome</keyword>
<dbReference type="EMBL" id="FJUX01000032">
    <property type="protein sequence ID" value="CZS97409.1"/>
    <property type="molecule type" value="Genomic_DNA"/>
</dbReference>
<evidence type="ECO:0000313" key="1">
    <source>
        <dbReference type="EMBL" id="CZS97409.1"/>
    </source>
</evidence>
<dbReference type="InterPro" id="IPR024747">
    <property type="entry name" value="Pyridox_Oxase-rel"/>
</dbReference>
<dbReference type="PANTHER" id="PTHR34071:SF2">
    <property type="entry name" value="FLAVIN-NUCLEOTIDE-BINDING PROTEIN"/>
    <property type="match status" value="1"/>
</dbReference>
<dbReference type="InterPro" id="IPR012349">
    <property type="entry name" value="Split_barrel_FMN-bd"/>
</dbReference>
<protein>
    <submittedName>
        <fullName evidence="1">Related to flavin-nucleotide-binding protein</fullName>
    </submittedName>
</protein>
<accession>A0A1E1KHB2</accession>